<protein>
    <recommendedName>
        <fullName evidence="3">FBD domain-containing protein</fullName>
    </recommendedName>
</protein>
<dbReference type="Gramene" id="Bra008253.1">
    <property type="protein sequence ID" value="Bra008253.1-P"/>
    <property type="gene ID" value="Bra008253"/>
</dbReference>
<dbReference type="AlphaFoldDB" id="M4CVK6"/>
<sequence length="274" mass="30328">MTLIGFLMFFGTSVDLWITVVVDRWWWKTGMSGGRGESGGRGRDGGAVVVLVVMQGAVAEEETVVAVDSDLVSLPKCLDENEDDGGLASVLKVVKEARCGFLKGHGGKWGVRTLMQYGEGDGEGDGLGCPDYCDLLDGSLVLEDLYICDDAYPYNPPCCSTIMMSKSIKRLVVFTHLPDSQEYHDAMLFSVPSLGYLDDSTFVFENHECVALDLLVEARLNLKLWEESTSHYDYSDDDDDDYIYDDQPKMPIFGDVTNKVSCGYNQHYDPLLVC</sequence>
<dbReference type="PANTHER" id="PTHR31293">
    <property type="entry name" value="RNI-LIKE SUPERFAMILY PROTEIN"/>
    <property type="match status" value="1"/>
</dbReference>
<reference evidence="1" key="3">
    <citation type="submission" date="2023-03" db="UniProtKB">
        <authorList>
            <consortium name="EnsemblPlants"/>
        </authorList>
    </citation>
    <scope>IDENTIFICATION</scope>
    <source>
        <strain evidence="1">cv. Chiifu-401-42</strain>
    </source>
</reference>
<reference evidence="1 2" key="2">
    <citation type="journal article" date="2018" name="Hortic Res">
        <title>Improved Brassica rapa reference genome by single-molecule sequencing and chromosome conformation capture technologies.</title>
        <authorList>
            <person name="Zhang L."/>
            <person name="Cai X."/>
            <person name="Wu J."/>
            <person name="Liu M."/>
            <person name="Grob S."/>
            <person name="Cheng F."/>
            <person name="Liang J."/>
            <person name="Cai C."/>
            <person name="Liu Z."/>
            <person name="Liu B."/>
            <person name="Wang F."/>
            <person name="Li S."/>
            <person name="Liu F."/>
            <person name="Li X."/>
            <person name="Cheng L."/>
            <person name="Yang W."/>
            <person name="Li M.H."/>
            <person name="Grossniklaus U."/>
            <person name="Zheng H."/>
            <person name="Wang X."/>
        </authorList>
    </citation>
    <scope>NUCLEOTIDE SEQUENCE [LARGE SCALE GENOMIC DNA]</scope>
    <source>
        <strain evidence="1 2">cv. Chiifu-401-42</strain>
    </source>
</reference>
<accession>M4CVK6</accession>
<evidence type="ECO:0000313" key="1">
    <source>
        <dbReference type="EnsemblPlants" id="Bra008253.1-P"/>
    </source>
</evidence>
<evidence type="ECO:0008006" key="3">
    <source>
        <dbReference type="Google" id="ProtNLM"/>
    </source>
</evidence>
<dbReference type="Proteomes" id="UP000011750">
    <property type="component" value="Chromosome A02"/>
</dbReference>
<name>M4CVK6_BRACM</name>
<dbReference type="EnsemblPlants" id="Bra008253.1">
    <property type="protein sequence ID" value="Bra008253.1-P"/>
    <property type="gene ID" value="Bra008253"/>
</dbReference>
<keyword evidence="2" id="KW-1185">Reference proteome</keyword>
<dbReference type="InterPro" id="IPR055294">
    <property type="entry name" value="FBL60-like"/>
</dbReference>
<organism evidence="1 2">
    <name type="scientific">Brassica campestris</name>
    <name type="common">Field mustard</name>
    <dbReference type="NCBI Taxonomy" id="3711"/>
    <lineage>
        <taxon>Eukaryota</taxon>
        <taxon>Viridiplantae</taxon>
        <taxon>Streptophyta</taxon>
        <taxon>Embryophyta</taxon>
        <taxon>Tracheophyta</taxon>
        <taxon>Spermatophyta</taxon>
        <taxon>Magnoliopsida</taxon>
        <taxon>eudicotyledons</taxon>
        <taxon>Gunneridae</taxon>
        <taxon>Pentapetalae</taxon>
        <taxon>rosids</taxon>
        <taxon>malvids</taxon>
        <taxon>Brassicales</taxon>
        <taxon>Brassicaceae</taxon>
        <taxon>Brassiceae</taxon>
        <taxon>Brassica</taxon>
    </lineage>
</organism>
<dbReference type="PANTHER" id="PTHR31293:SF23">
    <property type="entry name" value="F-BOX DOMAIN-CONTAINING PROTEIN"/>
    <property type="match status" value="1"/>
</dbReference>
<dbReference type="InParanoid" id="M4CVK6"/>
<proteinExistence type="predicted"/>
<dbReference type="HOGENOM" id="CLU_1016879_0_0_1"/>
<reference evidence="1 2" key="1">
    <citation type="journal article" date="2011" name="Nat. Genet.">
        <title>The genome of the mesopolyploid crop species Brassica rapa.</title>
        <authorList>
            <consortium name="Brassica rapa Genome Sequencing Project Consortium"/>
            <person name="Wang X."/>
            <person name="Wang H."/>
            <person name="Wang J."/>
            <person name="Sun R."/>
            <person name="Wu J."/>
            <person name="Liu S."/>
            <person name="Bai Y."/>
            <person name="Mun J.H."/>
            <person name="Bancroft I."/>
            <person name="Cheng F."/>
            <person name="Huang S."/>
            <person name="Li X."/>
            <person name="Hua W."/>
            <person name="Wang J."/>
            <person name="Wang X."/>
            <person name="Freeling M."/>
            <person name="Pires J.C."/>
            <person name="Paterson A.H."/>
            <person name="Chalhoub B."/>
            <person name="Wang B."/>
            <person name="Hayward A."/>
            <person name="Sharpe A.G."/>
            <person name="Park B.S."/>
            <person name="Weisshaar B."/>
            <person name="Liu B."/>
            <person name="Li B."/>
            <person name="Liu B."/>
            <person name="Tong C."/>
            <person name="Song C."/>
            <person name="Duran C."/>
            <person name="Peng C."/>
            <person name="Geng C."/>
            <person name="Koh C."/>
            <person name="Lin C."/>
            <person name="Edwards D."/>
            <person name="Mu D."/>
            <person name="Shen D."/>
            <person name="Soumpourou E."/>
            <person name="Li F."/>
            <person name="Fraser F."/>
            <person name="Conant G."/>
            <person name="Lassalle G."/>
            <person name="King G.J."/>
            <person name="Bonnema G."/>
            <person name="Tang H."/>
            <person name="Wang H."/>
            <person name="Belcram H."/>
            <person name="Zhou H."/>
            <person name="Hirakawa H."/>
            <person name="Abe H."/>
            <person name="Guo H."/>
            <person name="Wang H."/>
            <person name="Jin H."/>
            <person name="Parkin I.A."/>
            <person name="Batley J."/>
            <person name="Kim J.S."/>
            <person name="Just J."/>
            <person name="Li J."/>
            <person name="Xu J."/>
            <person name="Deng J."/>
            <person name="Kim J.A."/>
            <person name="Li J."/>
            <person name="Yu J."/>
            <person name="Meng J."/>
            <person name="Wang J."/>
            <person name="Min J."/>
            <person name="Poulain J."/>
            <person name="Wang J."/>
            <person name="Hatakeyama K."/>
            <person name="Wu K."/>
            <person name="Wang L."/>
            <person name="Fang L."/>
            <person name="Trick M."/>
            <person name="Links M.G."/>
            <person name="Zhao M."/>
            <person name="Jin M."/>
            <person name="Ramchiary N."/>
            <person name="Drou N."/>
            <person name="Berkman P.J."/>
            <person name="Cai Q."/>
            <person name="Huang Q."/>
            <person name="Li R."/>
            <person name="Tabata S."/>
            <person name="Cheng S."/>
            <person name="Zhang S."/>
            <person name="Zhang S."/>
            <person name="Huang S."/>
            <person name="Sato S."/>
            <person name="Sun S."/>
            <person name="Kwon S.J."/>
            <person name="Choi S.R."/>
            <person name="Lee T.H."/>
            <person name="Fan W."/>
            <person name="Zhao X."/>
            <person name="Tan X."/>
            <person name="Xu X."/>
            <person name="Wang Y."/>
            <person name="Qiu Y."/>
            <person name="Yin Y."/>
            <person name="Li Y."/>
            <person name="Du Y."/>
            <person name="Liao Y."/>
            <person name="Lim Y."/>
            <person name="Narusaka Y."/>
            <person name="Wang Y."/>
            <person name="Wang Z."/>
            <person name="Li Z."/>
            <person name="Wang Z."/>
            <person name="Xiong Z."/>
            <person name="Zhang Z."/>
        </authorList>
    </citation>
    <scope>NUCLEOTIDE SEQUENCE [LARGE SCALE GENOMIC DNA]</scope>
    <source>
        <strain evidence="1 2">cv. Chiifu-401-42</strain>
    </source>
</reference>
<evidence type="ECO:0000313" key="2">
    <source>
        <dbReference type="Proteomes" id="UP000011750"/>
    </source>
</evidence>